<dbReference type="PANTHER" id="PTHR10643">
    <property type="entry name" value="KINETOCHORE PROTEIN NDC80"/>
    <property type="match status" value="1"/>
</dbReference>
<comment type="subunit">
    <text evidence="10">Component of the NDC80 complex.</text>
</comment>
<dbReference type="GO" id="GO:0000226">
    <property type="term" value="P:microtubule cytoskeleton organization"/>
    <property type="evidence" value="ECO:0007669"/>
    <property type="project" value="UniProtKB-ARBA"/>
</dbReference>
<dbReference type="InterPro" id="IPR040967">
    <property type="entry name" value="DUF5595"/>
</dbReference>
<feature type="domain" description="Kinetochore protein Ndc80 CH" evidence="13">
    <location>
        <begin position="64"/>
        <end position="203"/>
    </location>
</feature>
<dbReference type="InterPro" id="IPR057091">
    <property type="entry name" value="NDC80_loop"/>
</dbReference>
<dbReference type="Proteomes" id="UP000694845">
    <property type="component" value="Unplaced"/>
</dbReference>
<dbReference type="PANTHER" id="PTHR10643:SF2">
    <property type="entry name" value="KINETOCHORE PROTEIN NDC80 HOMOLOG"/>
    <property type="match status" value="1"/>
</dbReference>
<protein>
    <recommendedName>
        <fullName evidence="10">Kinetochore protein NDC80</fullName>
    </recommendedName>
</protein>
<dbReference type="CTD" id="10403"/>
<reference evidence="17" key="1">
    <citation type="submission" date="2025-08" db="UniProtKB">
        <authorList>
            <consortium name="RefSeq"/>
        </authorList>
    </citation>
    <scope>IDENTIFICATION</scope>
</reference>
<evidence type="ECO:0000256" key="3">
    <source>
        <dbReference type="ARBA" id="ARBA00022618"/>
    </source>
</evidence>
<evidence type="ECO:0000313" key="17">
    <source>
        <dbReference type="RefSeq" id="XP_022109018.1"/>
    </source>
</evidence>
<name>A0A8B7ZTX5_ACAPL</name>
<dbReference type="KEGG" id="aplc:110989164"/>
<dbReference type="GeneID" id="110989164"/>
<evidence type="ECO:0000256" key="11">
    <source>
        <dbReference type="SAM" id="Coils"/>
    </source>
</evidence>
<dbReference type="FunFam" id="1.10.418.30:FF:000002">
    <property type="entry name" value="NDC80, kinetochore complex component"/>
    <property type="match status" value="1"/>
</dbReference>
<evidence type="ECO:0000256" key="9">
    <source>
        <dbReference type="ARBA" id="ARBA00023328"/>
    </source>
</evidence>
<evidence type="ECO:0000259" key="13">
    <source>
        <dbReference type="Pfam" id="PF03801"/>
    </source>
</evidence>
<evidence type="ECO:0000256" key="2">
    <source>
        <dbReference type="ARBA" id="ARBA00022454"/>
    </source>
</evidence>
<evidence type="ECO:0000256" key="7">
    <source>
        <dbReference type="ARBA" id="ARBA00023242"/>
    </source>
</evidence>
<dbReference type="InterPro" id="IPR055260">
    <property type="entry name" value="Ndc80_CH"/>
</dbReference>
<evidence type="ECO:0000256" key="5">
    <source>
        <dbReference type="ARBA" id="ARBA00022838"/>
    </source>
</evidence>
<dbReference type="InterPro" id="IPR005550">
    <property type="entry name" value="Kinetochore_Ndc80"/>
</dbReference>
<dbReference type="GO" id="GO:0005634">
    <property type="term" value="C:nucleus"/>
    <property type="evidence" value="ECO:0007669"/>
    <property type="project" value="UniProtKB-SubCell"/>
</dbReference>
<evidence type="ECO:0000256" key="8">
    <source>
        <dbReference type="ARBA" id="ARBA00023306"/>
    </source>
</evidence>
<keyword evidence="9 10" id="KW-0137">Centromere</keyword>
<gene>
    <name evidence="17" type="primary">LOC110989164</name>
</gene>
<evidence type="ECO:0000256" key="1">
    <source>
        <dbReference type="ARBA" id="ARBA00007050"/>
    </source>
</evidence>
<comment type="similarity">
    <text evidence="1 10">Belongs to the NDC80/HEC1 family.</text>
</comment>
<keyword evidence="8 10" id="KW-0131">Cell cycle</keyword>
<feature type="region of interest" description="Disordered" evidence="12">
    <location>
        <begin position="1"/>
        <end position="92"/>
    </location>
</feature>
<feature type="coiled-coil region" evidence="11">
    <location>
        <begin position="475"/>
        <end position="591"/>
    </location>
</feature>
<dbReference type="GO" id="GO:0051301">
    <property type="term" value="P:cell division"/>
    <property type="evidence" value="ECO:0007669"/>
    <property type="project" value="UniProtKB-UniRule"/>
</dbReference>
<dbReference type="Pfam" id="PF24487">
    <property type="entry name" value="NDC80_loop"/>
    <property type="match status" value="1"/>
</dbReference>
<dbReference type="GO" id="GO:0005737">
    <property type="term" value="C:cytoplasm"/>
    <property type="evidence" value="ECO:0007669"/>
    <property type="project" value="UniProtKB-ARBA"/>
</dbReference>
<keyword evidence="16" id="KW-1185">Reference proteome</keyword>
<keyword evidence="6 11" id="KW-0175">Coiled coil</keyword>
<evidence type="ECO:0000313" key="16">
    <source>
        <dbReference type="Proteomes" id="UP000694845"/>
    </source>
</evidence>
<organism evidence="16 17">
    <name type="scientific">Acanthaster planci</name>
    <name type="common">Crown-of-thorns starfish</name>
    <dbReference type="NCBI Taxonomy" id="133434"/>
    <lineage>
        <taxon>Eukaryota</taxon>
        <taxon>Metazoa</taxon>
        <taxon>Echinodermata</taxon>
        <taxon>Eleutherozoa</taxon>
        <taxon>Asterozoa</taxon>
        <taxon>Asteroidea</taxon>
        <taxon>Valvatacea</taxon>
        <taxon>Valvatida</taxon>
        <taxon>Acanthasteridae</taxon>
        <taxon>Acanthaster</taxon>
    </lineage>
</organism>
<dbReference type="RefSeq" id="XP_022109018.1">
    <property type="nucleotide sequence ID" value="XM_022253326.1"/>
</dbReference>
<dbReference type="OMA" id="PSHKFQK"/>
<evidence type="ECO:0000259" key="14">
    <source>
        <dbReference type="Pfam" id="PF18077"/>
    </source>
</evidence>
<evidence type="ECO:0000256" key="10">
    <source>
        <dbReference type="RuleBase" id="RU368072"/>
    </source>
</evidence>
<dbReference type="GO" id="GO:0005815">
    <property type="term" value="C:microtubule organizing center"/>
    <property type="evidence" value="ECO:0007669"/>
    <property type="project" value="UniProtKB-ARBA"/>
</dbReference>
<dbReference type="GO" id="GO:0031262">
    <property type="term" value="C:Ndc80 complex"/>
    <property type="evidence" value="ECO:0007669"/>
    <property type="project" value="UniProtKB-UniRule"/>
</dbReference>
<feature type="compositionally biased region" description="Low complexity" evidence="12">
    <location>
        <begin position="7"/>
        <end position="25"/>
    </location>
</feature>
<feature type="coiled-coil region" evidence="11">
    <location>
        <begin position="321"/>
        <end position="400"/>
    </location>
</feature>
<dbReference type="Pfam" id="PF18077">
    <property type="entry name" value="DUF5595"/>
    <property type="match status" value="1"/>
</dbReference>
<keyword evidence="3 10" id="KW-0132">Cell division</keyword>
<evidence type="ECO:0000256" key="4">
    <source>
        <dbReference type="ARBA" id="ARBA00022776"/>
    </source>
</evidence>
<feature type="compositionally biased region" description="Polar residues" evidence="12">
    <location>
        <begin position="49"/>
        <end position="64"/>
    </location>
</feature>
<proteinExistence type="inferred from homology"/>
<dbReference type="Gene3D" id="1.10.418.30">
    <property type="entry name" value="Ncd80 complex, Ncd80 subunit"/>
    <property type="match status" value="1"/>
</dbReference>
<feature type="domain" description="DUF5595" evidence="14">
    <location>
        <begin position="233"/>
        <end position="296"/>
    </location>
</feature>
<dbReference type="AlphaFoldDB" id="A0A8B7ZTX5"/>
<feature type="domain" description="Kinetochore protein NDC80 loop region" evidence="15">
    <location>
        <begin position="386"/>
        <end position="616"/>
    </location>
</feature>
<dbReference type="OrthoDB" id="7459479at2759"/>
<dbReference type="InterPro" id="IPR038273">
    <property type="entry name" value="Ndc80_sf"/>
</dbReference>
<keyword evidence="2 10" id="KW-0158">Chromosome</keyword>
<comment type="subcellular location">
    <subcellularLocation>
        <location evidence="10">Chromosome</location>
        <location evidence="10">Centromere</location>
        <location evidence="10">Kinetochore</location>
    </subcellularLocation>
    <subcellularLocation>
        <location evidence="10">Nucleus</location>
    </subcellularLocation>
</comment>
<keyword evidence="7 10" id="KW-0539">Nucleus</keyword>
<keyword evidence="5 10" id="KW-0995">Kinetochore</keyword>
<evidence type="ECO:0000259" key="15">
    <source>
        <dbReference type="Pfam" id="PF24487"/>
    </source>
</evidence>
<evidence type="ECO:0000256" key="12">
    <source>
        <dbReference type="SAM" id="MobiDB-lite"/>
    </source>
</evidence>
<dbReference type="Gene3D" id="6.10.250.1950">
    <property type="match status" value="1"/>
</dbReference>
<accession>A0A8B7ZTX5</accession>
<evidence type="ECO:0000256" key="6">
    <source>
        <dbReference type="ARBA" id="ARBA00023054"/>
    </source>
</evidence>
<dbReference type="Pfam" id="PF03801">
    <property type="entry name" value="Ndc80_HEC"/>
    <property type="match status" value="1"/>
</dbReference>
<dbReference type="GO" id="GO:0051315">
    <property type="term" value="P:attachment of mitotic spindle microtubules to kinetochore"/>
    <property type="evidence" value="ECO:0007669"/>
    <property type="project" value="UniProtKB-UniRule"/>
</dbReference>
<comment type="function">
    <text evidence="10">Acts as a component of the essential kinetochore-associated NDC80 complex, which is required for chromosome segregation and spindle checkpoint activity.</text>
</comment>
<keyword evidence="4 10" id="KW-0498">Mitosis</keyword>
<sequence length="636" mass="72767">MYRPSQIGSSSSRRSSASSGRASIAPLRVKPDNIGRSNNAGASKRHSTDSGAGSSRLSTGNRKSVSQKHGFINTKRQSSGYGGRNFGHDIMKDTRPLSDKSYMQQEIRDIIEFLTQHGYPHPLNAKMLMTPTTKDFLKIFQFLYNFLEVKYAPAQKFEEEIPQIFKTLKYPFNISKSSMFTVGSPHTWPNILGALHWLLNSVKYALGVDEQSMLFSAQLADDQGDEFDSVTDSEVLFNYVEGAYKEFLDGADTFEERERALEQSIKQRSLGQTGNLEQLAGEEQRLSAELQLLQQEPCRLTALQEHAQMMASDNERFHKYLQELTGHQRFQQQKLQDLELQLQQAELDLEKTATEKERLEHRLAHQELSAGDVQRLHAEMRQLNATLEAIEKDKQGIDQEIWDREKQIAKKQEQLEKHVTQFNNQARTLNLIPSTAENAHGIDYEMKISFYNTQGNAASLVDFASTVKPALIQLKKQVNEEMHKLNSQKLLEEETLEQLTEMVESKQEEVSKLDTRLQRRTKELETLKEKVKEESRQLAEQQSLLEQKIQQMQAVGDSDQNRAQAELNELITRCQEQVVEMQQEYKDYEQFLLLACTKVAEHKAIIDERIDELNQQASVMLSRVQSVELPPAAPAK</sequence>